<protein>
    <submittedName>
        <fullName evidence="2">Uncharacterized protein</fullName>
    </submittedName>
</protein>
<sequence length="100" mass="11827">MKYKFLYGNSQCRYFCFCSLTERRMKQSGIVIFYQRVLVLEIEPIISEVDKPLSRTNQRFLEFLKGLSSERPKNAQKEKSKKIKNSKSWNSIPDEEINAP</sequence>
<dbReference type="EMBL" id="REGN01003291">
    <property type="protein sequence ID" value="RNA23427.1"/>
    <property type="molecule type" value="Genomic_DNA"/>
</dbReference>
<accession>A0A3M7RJ50</accession>
<gene>
    <name evidence="2" type="ORF">BpHYR1_052848</name>
</gene>
<name>A0A3M7RJ50_BRAPC</name>
<evidence type="ECO:0000256" key="1">
    <source>
        <dbReference type="SAM" id="MobiDB-lite"/>
    </source>
</evidence>
<keyword evidence="3" id="KW-1185">Reference proteome</keyword>
<reference evidence="2 3" key="1">
    <citation type="journal article" date="2018" name="Sci. Rep.">
        <title>Genomic signatures of local adaptation to the degree of environmental predictability in rotifers.</title>
        <authorList>
            <person name="Franch-Gras L."/>
            <person name="Hahn C."/>
            <person name="Garcia-Roger E.M."/>
            <person name="Carmona M.J."/>
            <person name="Serra M."/>
            <person name="Gomez A."/>
        </authorList>
    </citation>
    <scope>NUCLEOTIDE SEQUENCE [LARGE SCALE GENOMIC DNA]</scope>
    <source>
        <strain evidence="2">HYR1</strain>
    </source>
</reference>
<comment type="caution">
    <text evidence="2">The sequence shown here is derived from an EMBL/GenBank/DDBJ whole genome shotgun (WGS) entry which is preliminary data.</text>
</comment>
<evidence type="ECO:0000313" key="2">
    <source>
        <dbReference type="EMBL" id="RNA23427.1"/>
    </source>
</evidence>
<dbReference type="AlphaFoldDB" id="A0A3M7RJ50"/>
<evidence type="ECO:0000313" key="3">
    <source>
        <dbReference type="Proteomes" id="UP000276133"/>
    </source>
</evidence>
<feature type="region of interest" description="Disordered" evidence="1">
    <location>
        <begin position="71"/>
        <end position="100"/>
    </location>
</feature>
<organism evidence="2 3">
    <name type="scientific">Brachionus plicatilis</name>
    <name type="common">Marine rotifer</name>
    <name type="synonym">Brachionus muelleri</name>
    <dbReference type="NCBI Taxonomy" id="10195"/>
    <lineage>
        <taxon>Eukaryota</taxon>
        <taxon>Metazoa</taxon>
        <taxon>Spiralia</taxon>
        <taxon>Gnathifera</taxon>
        <taxon>Rotifera</taxon>
        <taxon>Eurotatoria</taxon>
        <taxon>Monogononta</taxon>
        <taxon>Pseudotrocha</taxon>
        <taxon>Ploima</taxon>
        <taxon>Brachionidae</taxon>
        <taxon>Brachionus</taxon>
    </lineage>
</organism>
<proteinExistence type="predicted"/>
<dbReference type="Proteomes" id="UP000276133">
    <property type="component" value="Unassembled WGS sequence"/>
</dbReference>